<proteinExistence type="predicted"/>
<evidence type="ECO:0000256" key="1">
    <source>
        <dbReference type="SAM" id="SignalP"/>
    </source>
</evidence>
<dbReference type="AlphaFoldDB" id="A0A6P8X736"/>
<evidence type="ECO:0000313" key="3">
    <source>
        <dbReference type="RefSeq" id="XP_034108774.1"/>
    </source>
</evidence>
<sequence>MFKLFLLLSLCAAFAYAAPSLSTLSSLSTVPILSSSTSYHGWPQAVHVVRPVWTPSHTIVRPIIHGNLGLNGYGYGHGWL</sequence>
<dbReference type="RefSeq" id="XP_034108774.1">
    <property type="nucleotide sequence ID" value="XM_034252883.2"/>
</dbReference>
<feature type="chain" id="PRO_5027947095" evidence="1">
    <location>
        <begin position="18"/>
        <end position="80"/>
    </location>
</feature>
<keyword evidence="1" id="KW-0732">Signal</keyword>
<feature type="signal peptide" evidence="1">
    <location>
        <begin position="1"/>
        <end position="17"/>
    </location>
</feature>
<dbReference type="Proteomes" id="UP000515160">
    <property type="component" value="Chromosome 3"/>
</dbReference>
<gene>
    <name evidence="3" type="primary">LOC117570949</name>
</gene>
<evidence type="ECO:0000313" key="2">
    <source>
        <dbReference type="Proteomes" id="UP000515160"/>
    </source>
</evidence>
<keyword evidence="2" id="KW-1185">Reference proteome</keyword>
<accession>A0A6P8X736</accession>
<protein>
    <submittedName>
        <fullName evidence="3">Uncharacterized protein LOC117570949</fullName>
    </submittedName>
</protein>
<organism evidence="2 3">
    <name type="scientific">Drosophila albomicans</name>
    <name type="common">Fruit fly</name>
    <dbReference type="NCBI Taxonomy" id="7291"/>
    <lineage>
        <taxon>Eukaryota</taxon>
        <taxon>Metazoa</taxon>
        <taxon>Ecdysozoa</taxon>
        <taxon>Arthropoda</taxon>
        <taxon>Hexapoda</taxon>
        <taxon>Insecta</taxon>
        <taxon>Pterygota</taxon>
        <taxon>Neoptera</taxon>
        <taxon>Endopterygota</taxon>
        <taxon>Diptera</taxon>
        <taxon>Brachycera</taxon>
        <taxon>Muscomorpha</taxon>
        <taxon>Ephydroidea</taxon>
        <taxon>Drosophilidae</taxon>
        <taxon>Drosophila</taxon>
    </lineage>
</organism>
<reference evidence="3" key="1">
    <citation type="submission" date="2025-08" db="UniProtKB">
        <authorList>
            <consortium name="RefSeq"/>
        </authorList>
    </citation>
    <scope>IDENTIFICATION</scope>
    <source>
        <strain evidence="3">15112-1751.03</strain>
        <tissue evidence="3">Whole Adult</tissue>
    </source>
</reference>
<dbReference type="GeneID" id="117570949"/>
<name>A0A6P8X736_DROAB</name>